<dbReference type="Proteomes" id="UP001597296">
    <property type="component" value="Unassembled WGS sequence"/>
</dbReference>
<protein>
    <recommendedName>
        <fullName evidence="3">MetA-pathway of phenol degradation</fullName>
    </recommendedName>
</protein>
<gene>
    <name evidence="1" type="ORF">ACFSNB_17965</name>
</gene>
<evidence type="ECO:0008006" key="3">
    <source>
        <dbReference type="Google" id="ProtNLM"/>
    </source>
</evidence>
<organism evidence="1 2">
    <name type="scientific">Phaeospirillum tilakii</name>
    <dbReference type="NCBI Taxonomy" id="741673"/>
    <lineage>
        <taxon>Bacteria</taxon>
        <taxon>Pseudomonadati</taxon>
        <taxon>Pseudomonadota</taxon>
        <taxon>Alphaproteobacteria</taxon>
        <taxon>Rhodospirillales</taxon>
        <taxon>Rhodospirillaceae</taxon>
        <taxon>Phaeospirillum</taxon>
    </lineage>
</organism>
<name>A0ABW5CHY1_9PROT</name>
<keyword evidence="2" id="KW-1185">Reference proteome</keyword>
<dbReference type="EMBL" id="JBHUIY010000064">
    <property type="protein sequence ID" value="MFD2235688.1"/>
    <property type="molecule type" value="Genomic_DNA"/>
</dbReference>
<proteinExistence type="predicted"/>
<evidence type="ECO:0000313" key="2">
    <source>
        <dbReference type="Proteomes" id="UP001597296"/>
    </source>
</evidence>
<sequence>MLLAVASPALALESGNRLVPGGGSAGGATTESFEAGLGRTFLPLQSRGGAAIGIVAEPGHGLTALPFSSGHGPLAVGGYVSYGLGGDALLSSSFRSDGSRTHADLTAAYHTGWFGADSTAALSLGARWDRPLAGFSLNPAQPTALALSPLDSFGGSRSDVSVGLTLTHQITPSLSLGGVAQASQPTGGGDTGSGLLFGAGMGLRF</sequence>
<comment type="caution">
    <text evidence="1">The sequence shown here is derived from an EMBL/GenBank/DDBJ whole genome shotgun (WGS) entry which is preliminary data.</text>
</comment>
<evidence type="ECO:0000313" key="1">
    <source>
        <dbReference type="EMBL" id="MFD2235688.1"/>
    </source>
</evidence>
<accession>A0ABW5CHY1</accession>
<dbReference type="RefSeq" id="WP_377319094.1">
    <property type="nucleotide sequence ID" value="NZ_JBHUIY010000064.1"/>
</dbReference>
<reference evidence="2" key="1">
    <citation type="journal article" date="2019" name="Int. J. Syst. Evol. Microbiol.">
        <title>The Global Catalogue of Microorganisms (GCM) 10K type strain sequencing project: providing services to taxonomists for standard genome sequencing and annotation.</title>
        <authorList>
            <consortium name="The Broad Institute Genomics Platform"/>
            <consortium name="The Broad Institute Genome Sequencing Center for Infectious Disease"/>
            <person name="Wu L."/>
            <person name="Ma J."/>
        </authorList>
    </citation>
    <scope>NUCLEOTIDE SEQUENCE [LARGE SCALE GENOMIC DNA]</scope>
    <source>
        <strain evidence="2">KCTC 15012</strain>
    </source>
</reference>